<evidence type="ECO:0000256" key="1">
    <source>
        <dbReference type="ARBA" id="ARBA00023172"/>
    </source>
</evidence>
<dbReference type="Gene3D" id="1.10.443.10">
    <property type="entry name" value="Intergrase catalytic core"/>
    <property type="match status" value="1"/>
</dbReference>
<name>A0A084Y2A4_9PROT</name>
<evidence type="ECO:0000259" key="2">
    <source>
        <dbReference type="PROSITE" id="PS51898"/>
    </source>
</evidence>
<dbReference type="Pfam" id="PF00589">
    <property type="entry name" value="Phage_integrase"/>
    <property type="match status" value="1"/>
</dbReference>
<reference evidence="3 4" key="1">
    <citation type="submission" date="2014-07" db="EMBL/GenBank/DDBJ databases">
        <title>Expanding our view of genomic diversity in Candidatus Accumulibacter clades.</title>
        <authorList>
            <person name="Skennerton C.T."/>
            <person name="Barr J.J."/>
            <person name="Slater F.R."/>
            <person name="Bond P.L."/>
            <person name="Tyson G.W."/>
        </authorList>
    </citation>
    <scope>NUCLEOTIDE SEQUENCE [LARGE SCALE GENOMIC DNA]</scope>
    <source>
        <strain evidence="4">SK-01</strain>
    </source>
</reference>
<dbReference type="PROSITE" id="PS51898">
    <property type="entry name" value="TYR_RECOMBINASE"/>
    <property type="match status" value="1"/>
</dbReference>
<dbReference type="RefSeq" id="WP_034924638.1">
    <property type="nucleotide sequence ID" value="NZ_JDSS02000019.1"/>
</dbReference>
<feature type="domain" description="Tyr recombinase" evidence="2">
    <location>
        <begin position="1"/>
        <end position="74"/>
    </location>
</feature>
<organism evidence="3 4">
    <name type="scientific">Candidatus Accumulibacter vicinus</name>
    <dbReference type="NCBI Taxonomy" id="2954382"/>
    <lineage>
        <taxon>Bacteria</taxon>
        <taxon>Pseudomonadati</taxon>
        <taxon>Pseudomonadota</taxon>
        <taxon>Betaproteobacteria</taxon>
        <taxon>Candidatus Accumulibacter</taxon>
    </lineage>
</organism>
<dbReference type="AlphaFoldDB" id="A0A084Y2A4"/>
<protein>
    <submittedName>
        <fullName evidence="3">Site-specific recombinase XerD</fullName>
    </submittedName>
</protein>
<keyword evidence="1" id="KW-0233">DNA recombination</keyword>
<dbReference type="GO" id="GO:0003677">
    <property type="term" value="F:DNA binding"/>
    <property type="evidence" value="ECO:0007669"/>
    <property type="project" value="InterPro"/>
</dbReference>
<accession>A0A084Y2A4</accession>
<evidence type="ECO:0000313" key="4">
    <source>
        <dbReference type="Proteomes" id="UP000019812"/>
    </source>
</evidence>
<sequence>MEVSAGSLDALFRKARKRAGLSGFTFHDSRHTACTKLAQKLKPMDLAKMLGHRDLKSTMLYYNPRAEDLADLLD</sequence>
<gene>
    <name evidence="3" type="ORF">CAPSK01_001703</name>
</gene>
<proteinExistence type="predicted"/>
<dbReference type="InterPro" id="IPR013762">
    <property type="entry name" value="Integrase-like_cat_sf"/>
</dbReference>
<dbReference type="InterPro" id="IPR011010">
    <property type="entry name" value="DNA_brk_join_enz"/>
</dbReference>
<dbReference type="STRING" id="1457154.CAPSK01_001703"/>
<comment type="caution">
    <text evidence="3">The sequence shown here is derived from an EMBL/GenBank/DDBJ whole genome shotgun (WGS) entry which is preliminary data.</text>
</comment>
<dbReference type="Proteomes" id="UP000019812">
    <property type="component" value="Unassembled WGS sequence"/>
</dbReference>
<dbReference type="EMBL" id="JDSS02000019">
    <property type="protein sequence ID" value="KFB68848.1"/>
    <property type="molecule type" value="Genomic_DNA"/>
</dbReference>
<dbReference type="SUPFAM" id="SSF56349">
    <property type="entry name" value="DNA breaking-rejoining enzymes"/>
    <property type="match status" value="1"/>
</dbReference>
<evidence type="ECO:0000313" key="3">
    <source>
        <dbReference type="EMBL" id="KFB68848.1"/>
    </source>
</evidence>
<dbReference type="GO" id="GO:0006310">
    <property type="term" value="P:DNA recombination"/>
    <property type="evidence" value="ECO:0007669"/>
    <property type="project" value="UniProtKB-KW"/>
</dbReference>
<dbReference type="GO" id="GO:0015074">
    <property type="term" value="P:DNA integration"/>
    <property type="evidence" value="ECO:0007669"/>
    <property type="project" value="InterPro"/>
</dbReference>
<dbReference type="InterPro" id="IPR002104">
    <property type="entry name" value="Integrase_catalytic"/>
</dbReference>